<dbReference type="RefSeq" id="WP_061967049.1">
    <property type="nucleotide sequence ID" value="NZ_FMAV01000001.1"/>
</dbReference>
<reference evidence="8 9" key="1">
    <citation type="journal article" date="2014" name="Antonie Van Leeuwenhoek">
        <title>Fictibacillus enclensis sp. nov., isolated from marine sediment.</title>
        <authorList>
            <person name="Dastager S.G."/>
            <person name="Mawlankar R."/>
            <person name="Srinivasan K."/>
            <person name="Tang S.K."/>
            <person name="Lee J.C."/>
            <person name="Ramana V.V."/>
            <person name="Shouche Y.S."/>
        </authorList>
    </citation>
    <scope>NUCLEOTIDE SEQUENCE [LARGE SCALE GENOMIC DNA]</scope>
    <source>
        <strain evidence="8 9">NIO-1003</strain>
    </source>
</reference>
<protein>
    <recommendedName>
        <fullName evidence="7">DUF202 domain-containing protein</fullName>
    </recommendedName>
</protein>
<organism evidence="8 9">
    <name type="scientific">Fictibacillus enclensis</name>
    <dbReference type="NCBI Taxonomy" id="1017270"/>
    <lineage>
        <taxon>Bacteria</taxon>
        <taxon>Bacillati</taxon>
        <taxon>Bacillota</taxon>
        <taxon>Bacilli</taxon>
        <taxon>Bacillales</taxon>
        <taxon>Fictibacillaceae</taxon>
        <taxon>Fictibacillus</taxon>
    </lineage>
</organism>
<feature type="domain" description="DUF202" evidence="7">
    <location>
        <begin position="17"/>
        <end position="88"/>
    </location>
</feature>
<evidence type="ECO:0000313" key="9">
    <source>
        <dbReference type="Proteomes" id="UP000054099"/>
    </source>
</evidence>
<evidence type="ECO:0000313" key="8">
    <source>
        <dbReference type="EMBL" id="KSU84025.1"/>
    </source>
</evidence>
<keyword evidence="2" id="KW-1003">Cell membrane</keyword>
<evidence type="ECO:0000256" key="5">
    <source>
        <dbReference type="ARBA" id="ARBA00023136"/>
    </source>
</evidence>
<gene>
    <name evidence="8" type="ORF">AS030_00165</name>
</gene>
<dbReference type="InterPro" id="IPR003807">
    <property type="entry name" value="DUF202"/>
</dbReference>
<dbReference type="AlphaFoldDB" id="A0A0V8JAK0"/>
<evidence type="ECO:0000256" key="6">
    <source>
        <dbReference type="SAM" id="Phobius"/>
    </source>
</evidence>
<evidence type="ECO:0000256" key="4">
    <source>
        <dbReference type="ARBA" id="ARBA00022989"/>
    </source>
</evidence>
<keyword evidence="9" id="KW-1185">Reference proteome</keyword>
<keyword evidence="4 6" id="KW-1133">Transmembrane helix</keyword>
<feature type="transmembrane region" description="Helical" evidence="6">
    <location>
        <begin position="60"/>
        <end position="81"/>
    </location>
</feature>
<feature type="transmembrane region" description="Helical" evidence="6">
    <location>
        <begin position="25"/>
        <end position="48"/>
    </location>
</feature>
<keyword evidence="5 6" id="KW-0472">Membrane</keyword>
<dbReference type="EMBL" id="LNQN01000001">
    <property type="protein sequence ID" value="KSU84025.1"/>
    <property type="molecule type" value="Genomic_DNA"/>
</dbReference>
<evidence type="ECO:0000256" key="3">
    <source>
        <dbReference type="ARBA" id="ARBA00022692"/>
    </source>
</evidence>
<dbReference type="InterPro" id="IPR052053">
    <property type="entry name" value="IM_YidH-like"/>
</dbReference>
<proteinExistence type="predicted"/>
<dbReference type="GO" id="GO:0005886">
    <property type="term" value="C:plasma membrane"/>
    <property type="evidence" value="ECO:0007669"/>
    <property type="project" value="UniProtKB-SubCell"/>
</dbReference>
<sequence length="123" mass="14108">MIERERKQTVDSKYIQQHLANERTYLAWIRTAIAMAGIGFVFLNFHFSLQLRVLQLEGKVVAAVGMIFFLLGVAAIIFSTVDYLNKRKQINSQTFQSPVTMVFIMSLSLILVILILIVSYFFV</sequence>
<keyword evidence="3 6" id="KW-0812">Transmembrane</keyword>
<evidence type="ECO:0000256" key="2">
    <source>
        <dbReference type="ARBA" id="ARBA00022475"/>
    </source>
</evidence>
<evidence type="ECO:0000256" key="1">
    <source>
        <dbReference type="ARBA" id="ARBA00004651"/>
    </source>
</evidence>
<comment type="caution">
    <text evidence="8">The sequence shown here is derived from an EMBL/GenBank/DDBJ whole genome shotgun (WGS) entry which is preliminary data.</text>
</comment>
<evidence type="ECO:0000259" key="7">
    <source>
        <dbReference type="Pfam" id="PF02656"/>
    </source>
</evidence>
<dbReference type="Pfam" id="PF02656">
    <property type="entry name" value="DUF202"/>
    <property type="match status" value="1"/>
</dbReference>
<dbReference type="PANTHER" id="PTHR34187:SF2">
    <property type="entry name" value="DUF202 DOMAIN-CONTAINING PROTEIN"/>
    <property type="match status" value="1"/>
</dbReference>
<accession>A0A0V8JAK0</accession>
<dbReference type="PANTHER" id="PTHR34187">
    <property type="entry name" value="FGR18P"/>
    <property type="match status" value="1"/>
</dbReference>
<name>A0A0V8JAK0_9BACL</name>
<dbReference type="OrthoDB" id="582337at2"/>
<dbReference type="Proteomes" id="UP000054099">
    <property type="component" value="Unassembled WGS sequence"/>
</dbReference>
<feature type="transmembrane region" description="Helical" evidence="6">
    <location>
        <begin position="102"/>
        <end position="122"/>
    </location>
</feature>
<comment type="subcellular location">
    <subcellularLocation>
        <location evidence="1">Cell membrane</location>
        <topology evidence="1">Multi-pass membrane protein</topology>
    </subcellularLocation>
</comment>